<dbReference type="OrthoDB" id="9795242at2"/>
<feature type="domain" description="HTH tetR-type" evidence="5">
    <location>
        <begin position="6"/>
        <end position="66"/>
    </location>
</feature>
<evidence type="ECO:0000256" key="2">
    <source>
        <dbReference type="ARBA" id="ARBA00023125"/>
    </source>
</evidence>
<dbReference type="AlphaFoldDB" id="A0A1M7ZQ81"/>
<organism evidence="6 7">
    <name type="scientific">Pseudoxanthobacter soli DSM 19599</name>
    <dbReference type="NCBI Taxonomy" id="1123029"/>
    <lineage>
        <taxon>Bacteria</taxon>
        <taxon>Pseudomonadati</taxon>
        <taxon>Pseudomonadota</taxon>
        <taxon>Alphaproteobacteria</taxon>
        <taxon>Hyphomicrobiales</taxon>
        <taxon>Segnochrobactraceae</taxon>
        <taxon>Pseudoxanthobacter</taxon>
    </lineage>
</organism>
<dbReference type="Proteomes" id="UP000186406">
    <property type="component" value="Unassembled WGS sequence"/>
</dbReference>
<dbReference type="Gene3D" id="1.10.10.60">
    <property type="entry name" value="Homeodomain-like"/>
    <property type="match status" value="1"/>
</dbReference>
<gene>
    <name evidence="6" type="ORF">SAMN02745172_03634</name>
</gene>
<protein>
    <submittedName>
        <fullName evidence="6">Transcriptional regulator, TetR family</fullName>
    </submittedName>
</protein>
<dbReference type="SUPFAM" id="SSF46689">
    <property type="entry name" value="Homeodomain-like"/>
    <property type="match status" value="1"/>
</dbReference>
<dbReference type="Pfam" id="PF16925">
    <property type="entry name" value="TetR_C_13"/>
    <property type="match status" value="1"/>
</dbReference>
<keyword evidence="3" id="KW-0804">Transcription</keyword>
<evidence type="ECO:0000313" key="7">
    <source>
        <dbReference type="Proteomes" id="UP000186406"/>
    </source>
</evidence>
<keyword evidence="1" id="KW-0805">Transcription regulation</keyword>
<dbReference type="Pfam" id="PF00440">
    <property type="entry name" value="TetR_N"/>
    <property type="match status" value="1"/>
</dbReference>
<dbReference type="InterPro" id="IPR036271">
    <property type="entry name" value="Tet_transcr_reg_TetR-rel_C_sf"/>
</dbReference>
<dbReference type="InterPro" id="IPR001647">
    <property type="entry name" value="HTH_TetR"/>
</dbReference>
<evidence type="ECO:0000256" key="1">
    <source>
        <dbReference type="ARBA" id="ARBA00023015"/>
    </source>
</evidence>
<dbReference type="PROSITE" id="PS50977">
    <property type="entry name" value="HTH_TETR_2"/>
    <property type="match status" value="1"/>
</dbReference>
<dbReference type="InterPro" id="IPR009057">
    <property type="entry name" value="Homeodomain-like_sf"/>
</dbReference>
<dbReference type="PANTHER" id="PTHR47506">
    <property type="entry name" value="TRANSCRIPTIONAL REGULATORY PROTEIN"/>
    <property type="match status" value="1"/>
</dbReference>
<evidence type="ECO:0000256" key="3">
    <source>
        <dbReference type="ARBA" id="ARBA00023163"/>
    </source>
</evidence>
<dbReference type="GO" id="GO:0003677">
    <property type="term" value="F:DNA binding"/>
    <property type="evidence" value="ECO:0007669"/>
    <property type="project" value="UniProtKB-UniRule"/>
</dbReference>
<evidence type="ECO:0000313" key="6">
    <source>
        <dbReference type="EMBL" id="SHO66972.1"/>
    </source>
</evidence>
<proteinExistence type="predicted"/>
<dbReference type="RefSeq" id="WP_073631326.1">
    <property type="nucleotide sequence ID" value="NZ_FRXO01000009.1"/>
</dbReference>
<keyword evidence="7" id="KW-1185">Reference proteome</keyword>
<reference evidence="6 7" key="1">
    <citation type="submission" date="2016-12" db="EMBL/GenBank/DDBJ databases">
        <authorList>
            <person name="Song W.-J."/>
            <person name="Kurnit D.M."/>
        </authorList>
    </citation>
    <scope>NUCLEOTIDE SEQUENCE [LARGE SCALE GENOMIC DNA]</scope>
    <source>
        <strain evidence="6 7">DSM 19599</strain>
    </source>
</reference>
<keyword evidence="2 4" id="KW-0238">DNA-binding</keyword>
<sequence length="199" mass="21531">MSGRPQFDEASVIDAAMEIFWRHGYAAASIDQLSAAMGLSRSSLYKRFGDKEGLFREVLAAYVGRVVARMNAAQGASHRERLQALLMGLLPTEERRRTRPPGCLLVRSCAEMGDLPPAGKAVALEGLARQRAILGDLFREAVEAGELSPAADIERLAWHFLGVLQAVMNLPQAGATVDDVRGMIALAMLAWPAHPVPRG</sequence>
<dbReference type="EMBL" id="FRXO01000009">
    <property type="protein sequence ID" value="SHO66972.1"/>
    <property type="molecule type" value="Genomic_DNA"/>
</dbReference>
<evidence type="ECO:0000259" key="5">
    <source>
        <dbReference type="PROSITE" id="PS50977"/>
    </source>
</evidence>
<dbReference type="PANTHER" id="PTHR47506:SF1">
    <property type="entry name" value="HTH-TYPE TRANSCRIPTIONAL REGULATOR YJDC"/>
    <property type="match status" value="1"/>
</dbReference>
<name>A0A1M7ZQ81_9HYPH</name>
<dbReference type="PRINTS" id="PR00455">
    <property type="entry name" value="HTHTETR"/>
</dbReference>
<dbReference type="Gene3D" id="1.10.357.10">
    <property type="entry name" value="Tetracycline Repressor, domain 2"/>
    <property type="match status" value="1"/>
</dbReference>
<dbReference type="InterPro" id="IPR011075">
    <property type="entry name" value="TetR_C"/>
</dbReference>
<dbReference type="STRING" id="1123029.SAMN02745172_03634"/>
<evidence type="ECO:0000256" key="4">
    <source>
        <dbReference type="PROSITE-ProRule" id="PRU00335"/>
    </source>
</evidence>
<accession>A0A1M7ZQ81</accession>
<feature type="DNA-binding region" description="H-T-H motif" evidence="4">
    <location>
        <begin position="29"/>
        <end position="48"/>
    </location>
</feature>
<dbReference type="SUPFAM" id="SSF48498">
    <property type="entry name" value="Tetracyclin repressor-like, C-terminal domain"/>
    <property type="match status" value="1"/>
</dbReference>